<dbReference type="Gene3D" id="3.40.50.720">
    <property type="entry name" value="NAD(P)-binding Rossmann-like Domain"/>
    <property type="match status" value="1"/>
</dbReference>
<dbReference type="InterPro" id="IPR000594">
    <property type="entry name" value="ThiF_NAD_FAD-bd"/>
</dbReference>
<dbReference type="RefSeq" id="WP_027022507.1">
    <property type="nucleotide sequence ID" value="NZ_CP097501.1"/>
</dbReference>
<dbReference type="InterPro" id="IPR035985">
    <property type="entry name" value="Ubiquitin-activating_enz"/>
</dbReference>
<gene>
    <name evidence="2" type="ORF">LNQ82_07215</name>
</gene>
<dbReference type="GO" id="GO:0008641">
    <property type="term" value="F:ubiquitin-like modifier activating enzyme activity"/>
    <property type="evidence" value="ECO:0007669"/>
    <property type="project" value="InterPro"/>
</dbReference>
<sequence>MNTPASDYTRRFGGIARLYGQPAADALARAKVCVVGVGGVGSWAAEALARSGIGALTLIDPDNIAVSNTNRQIHALNDNFGQAKTTALHQRIAQIHPDCTVHEIEDFADEHNIADYLNHDFDFVIDAIDQVRAKAAIADYCVKQRIALAVSGGAGGQRHPSQIRSGDLADARNDRLLANMRYRLRRHYGFARGEGKRMGIQCVYSTETAVAPQNGNAQCDTALQGLSCAGYGASMLVTAAFGLHLAHAAIEHIVAQ</sequence>
<dbReference type="SUPFAM" id="SSF69572">
    <property type="entry name" value="Activating enzymes of the ubiquitin-like proteins"/>
    <property type="match status" value="1"/>
</dbReference>
<organism evidence="2 3">
    <name type="scientific">Conchiformibius steedae DSM 2580</name>
    <dbReference type="NCBI Taxonomy" id="1121352"/>
    <lineage>
        <taxon>Bacteria</taxon>
        <taxon>Pseudomonadati</taxon>
        <taxon>Pseudomonadota</taxon>
        <taxon>Betaproteobacteria</taxon>
        <taxon>Neisseriales</taxon>
        <taxon>Neisseriaceae</taxon>
        <taxon>Conchiformibius</taxon>
    </lineage>
</organism>
<dbReference type="PANTHER" id="PTHR43267">
    <property type="entry name" value="TRNA THREONYLCARBAMOYLADENOSINE DEHYDRATASE"/>
    <property type="match status" value="1"/>
</dbReference>
<dbReference type="GO" id="GO:0061503">
    <property type="term" value="F:tRNA threonylcarbamoyladenosine dehydratase"/>
    <property type="evidence" value="ECO:0007669"/>
    <property type="project" value="TreeGrafter"/>
</dbReference>
<evidence type="ECO:0000313" key="3">
    <source>
        <dbReference type="Proteomes" id="UP001056819"/>
    </source>
</evidence>
<dbReference type="Proteomes" id="UP001056819">
    <property type="component" value="Chromosome"/>
</dbReference>
<dbReference type="CDD" id="cd00755">
    <property type="entry name" value="YgdL_like"/>
    <property type="match status" value="1"/>
</dbReference>
<accession>A0AAE9HSR0</accession>
<dbReference type="EMBL" id="CP097501">
    <property type="protein sequence ID" value="URD66988.1"/>
    <property type="molecule type" value="Genomic_DNA"/>
</dbReference>
<dbReference type="PANTHER" id="PTHR43267:SF1">
    <property type="entry name" value="TRNA THREONYLCARBAMOYLADENOSINE DEHYDRATASE"/>
    <property type="match status" value="1"/>
</dbReference>
<evidence type="ECO:0000313" key="2">
    <source>
        <dbReference type="EMBL" id="URD66988.1"/>
    </source>
</evidence>
<protein>
    <submittedName>
        <fullName evidence="2">tRNA threonylcarbamoyladenosine dehydratase</fullName>
    </submittedName>
</protein>
<feature type="domain" description="THIF-type NAD/FAD binding fold" evidence="1">
    <location>
        <begin position="17"/>
        <end position="164"/>
    </location>
</feature>
<name>A0AAE9HSR0_9NEIS</name>
<dbReference type="InterPro" id="IPR045886">
    <property type="entry name" value="ThiF/MoeB/HesA"/>
</dbReference>
<dbReference type="GO" id="GO:0061504">
    <property type="term" value="P:cyclic threonylcarbamoyladenosine biosynthetic process"/>
    <property type="evidence" value="ECO:0007669"/>
    <property type="project" value="TreeGrafter"/>
</dbReference>
<dbReference type="AlphaFoldDB" id="A0AAE9HSR0"/>
<dbReference type="Pfam" id="PF00899">
    <property type="entry name" value="ThiF"/>
    <property type="match status" value="1"/>
</dbReference>
<reference evidence="2" key="1">
    <citation type="submission" date="2022-05" db="EMBL/GenBank/DDBJ databases">
        <title>Alysiella filiformis genome sequencing.</title>
        <authorList>
            <person name="Viehboeck T."/>
        </authorList>
    </citation>
    <scope>NUCLEOTIDE SEQUENCE</scope>
    <source>
        <strain evidence="2">DSM 2580</strain>
    </source>
</reference>
<proteinExistence type="predicted"/>
<evidence type="ECO:0000259" key="1">
    <source>
        <dbReference type="Pfam" id="PF00899"/>
    </source>
</evidence>